<evidence type="ECO:0000313" key="3">
    <source>
        <dbReference type="Proteomes" id="UP000467260"/>
    </source>
</evidence>
<gene>
    <name evidence="2" type="ORF">MHIB_00750</name>
</gene>
<keyword evidence="3" id="KW-1185">Reference proteome</keyword>
<keyword evidence="1" id="KW-0732">Signal</keyword>
<reference evidence="2 3" key="1">
    <citation type="journal article" date="2019" name="Emerg. Microbes Infect.">
        <title>Comprehensive subspecies identification of 175 nontuberculous mycobacteria species based on 7547 genomic profiles.</title>
        <authorList>
            <person name="Matsumoto Y."/>
            <person name="Kinjo T."/>
            <person name="Motooka D."/>
            <person name="Nabeya D."/>
            <person name="Jung N."/>
            <person name="Uechi K."/>
            <person name="Horii T."/>
            <person name="Iida T."/>
            <person name="Fujita J."/>
            <person name="Nakamura S."/>
        </authorList>
    </citation>
    <scope>NUCLEOTIDE SEQUENCE [LARGE SCALE GENOMIC DNA]</scope>
    <source>
        <strain evidence="2 3">JCM 13571</strain>
    </source>
</reference>
<proteinExistence type="predicted"/>
<dbReference type="RefSeq" id="WP_234808985.1">
    <property type="nucleotide sequence ID" value="NZ_AP022609.1"/>
</dbReference>
<evidence type="ECO:0000313" key="2">
    <source>
        <dbReference type="EMBL" id="BBZ21657.1"/>
    </source>
</evidence>
<dbReference type="Proteomes" id="UP000467260">
    <property type="component" value="Chromosome"/>
</dbReference>
<dbReference type="EMBL" id="AP022609">
    <property type="protein sequence ID" value="BBZ21657.1"/>
    <property type="molecule type" value="Genomic_DNA"/>
</dbReference>
<protein>
    <recommendedName>
        <fullName evidence="4">DUF3298 domain-containing protein</fullName>
    </recommendedName>
</protein>
<dbReference type="AlphaFoldDB" id="A0A7I7WYE8"/>
<evidence type="ECO:0000256" key="1">
    <source>
        <dbReference type="SAM" id="SignalP"/>
    </source>
</evidence>
<accession>A0A7I7WYE8</accession>
<dbReference type="KEGG" id="mhib:MHIB_00750"/>
<feature type="chain" id="PRO_5029453129" description="DUF3298 domain-containing protein" evidence="1">
    <location>
        <begin position="33"/>
        <end position="246"/>
    </location>
</feature>
<feature type="signal peptide" evidence="1">
    <location>
        <begin position="1"/>
        <end position="32"/>
    </location>
</feature>
<name>A0A7I7WYE8_9MYCO</name>
<evidence type="ECO:0008006" key="4">
    <source>
        <dbReference type="Google" id="ProtNLM"/>
    </source>
</evidence>
<sequence length="246" mass="26693">MSESGPRPLWRRTLPVLLAAVLALLSPAPAPADPASGGVGYAVIAARLTGTSPNELGTWTVDYERVAGGDPAITDPINQILDDEAAGQIATYVASSSHTTPWTFHTQGRLLFRPVTVSALFDGEYNAVELPNMPYKTVATRVFDARSGIQIVWENLFVDRQAGLRRLSELTKKILPTVYPAPLGGWAEYGPGMAPLERNFRAWIPTAQGLELHFPEYQVGRGVHVITIPWPAVIDLIAPEFVPITS</sequence>
<organism evidence="2 3">
    <name type="scientific">Mycolicibacter hiberniae</name>
    <dbReference type="NCBI Taxonomy" id="29314"/>
    <lineage>
        <taxon>Bacteria</taxon>
        <taxon>Bacillati</taxon>
        <taxon>Actinomycetota</taxon>
        <taxon>Actinomycetes</taxon>
        <taxon>Mycobacteriales</taxon>
        <taxon>Mycobacteriaceae</taxon>
        <taxon>Mycolicibacter</taxon>
    </lineage>
</organism>